<dbReference type="Pfam" id="PF00078">
    <property type="entry name" value="RVT_1"/>
    <property type="match status" value="1"/>
</dbReference>
<dbReference type="EMBL" id="CAKOGL010000029">
    <property type="protein sequence ID" value="CAH2106185.1"/>
    <property type="molecule type" value="Genomic_DNA"/>
</dbReference>
<gene>
    <name evidence="2" type="ORF">EEDITHA_LOCUS20360</name>
</gene>
<dbReference type="PROSITE" id="PS50878">
    <property type="entry name" value="RT_POL"/>
    <property type="match status" value="1"/>
</dbReference>
<accession>A0AAU9V5Z7</accession>
<dbReference type="InterPro" id="IPR000477">
    <property type="entry name" value="RT_dom"/>
</dbReference>
<feature type="domain" description="Reverse transcriptase" evidence="1">
    <location>
        <begin position="48"/>
        <end position="336"/>
    </location>
</feature>
<name>A0AAU9V5Z7_EUPED</name>
<keyword evidence="3" id="KW-1185">Reference proteome</keyword>
<evidence type="ECO:0000313" key="3">
    <source>
        <dbReference type="Proteomes" id="UP001153954"/>
    </source>
</evidence>
<comment type="caution">
    <text evidence="2">The sequence shown here is derived from an EMBL/GenBank/DDBJ whole genome shotgun (WGS) entry which is preliminary data.</text>
</comment>
<reference evidence="2" key="1">
    <citation type="submission" date="2022-03" db="EMBL/GenBank/DDBJ databases">
        <authorList>
            <person name="Tunstrom K."/>
        </authorList>
    </citation>
    <scope>NUCLEOTIDE SEQUENCE</scope>
</reference>
<dbReference type="InterPro" id="IPR043502">
    <property type="entry name" value="DNA/RNA_pol_sf"/>
</dbReference>
<dbReference type="SUPFAM" id="SSF56672">
    <property type="entry name" value="DNA/RNA polymerases"/>
    <property type="match status" value="1"/>
</dbReference>
<dbReference type="PANTHER" id="PTHR33332">
    <property type="entry name" value="REVERSE TRANSCRIPTASE DOMAIN-CONTAINING PROTEIN"/>
    <property type="match status" value="1"/>
</dbReference>
<organism evidence="2 3">
    <name type="scientific">Euphydryas editha</name>
    <name type="common">Edith's checkerspot</name>
    <dbReference type="NCBI Taxonomy" id="104508"/>
    <lineage>
        <taxon>Eukaryota</taxon>
        <taxon>Metazoa</taxon>
        <taxon>Ecdysozoa</taxon>
        <taxon>Arthropoda</taxon>
        <taxon>Hexapoda</taxon>
        <taxon>Insecta</taxon>
        <taxon>Pterygota</taxon>
        <taxon>Neoptera</taxon>
        <taxon>Endopterygota</taxon>
        <taxon>Lepidoptera</taxon>
        <taxon>Glossata</taxon>
        <taxon>Ditrysia</taxon>
        <taxon>Papilionoidea</taxon>
        <taxon>Nymphalidae</taxon>
        <taxon>Nymphalinae</taxon>
        <taxon>Euphydryas</taxon>
    </lineage>
</organism>
<dbReference type="AlphaFoldDB" id="A0AAU9V5Z7"/>
<protein>
    <recommendedName>
        <fullName evidence="1">Reverse transcriptase domain-containing protein</fullName>
    </recommendedName>
</protein>
<proteinExistence type="predicted"/>
<evidence type="ECO:0000259" key="1">
    <source>
        <dbReference type="PROSITE" id="PS50878"/>
    </source>
</evidence>
<dbReference type="GO" id="GO:0071897">
    <property type="term" value="P:DNA biosynthetic process"/>
    <property type="evidence" value="ECO:0007669"/>
    <property type="project" value="UniProtKB-ARBA"/>
</dbReference>
<sequence>MKVSPSEVEKVINMLSSKKSPGIDGIRVQDIKYLRKQISPILANFINMCLTKGLYPDQLKSAIIRPIYKSGSHLEYVNYRPIAILSVIDKIVEKIVVGQITKFLETHNILTDSQHGFRKGRSTVSALSSFAEYVNEALDSGEQLIAIFIDYKKAFDTLDHNILLQAMHECGIRGPTNNWFRSYLSNRKIRTLINGVTGEDAAVSSGVPTGSVFGPVGYVMHVNSVANVVSNCQVFMYADDMCVVSRSKDISIVQKNVQSDFDNITKWAHDNGIILNFNKTKCMHIHSPYNKTAKNINRDNLTIIGHTYECLHKHKHNCNCIMLQYETNFKYLGLNIEKHFNWAMHVSDVCNRLRSVLGKFYQLRRVLHLDTLKVVYYALADSLISYGLIVYGRTFKSYIKDIKNLQIRLVKYLVTKKVKAACNKDYDKLFPICKILPIEKKVEYLIGLEYYYSNEYKEIVYNKYNTRRVREQKLKNVKVRNYYGKRTNKYLVPHVINKTDILRQTPKIHKIGLLKNKLKKILLDIM</sequence>
<dbReference type="Proteomes" id="UP001153954">
    <property type="component" value="Unassembled WGS sequence"/>
</dbReference>
<evidence type="ECO:0000313" key="2">
    <source>
        <dbReference type="EMBL" id="CAH2106185.1"/>
    </source>
</evidence>
<dbReference type="CDD" id="cd01650">
    <property type="entry name" value="RT_nLTR_like"/>
    <property type="match status" value="1"/>
</dbReference>